<dbReference type="GO" id="GO:0016301">
    <property type="term" value="F:kinase activity"/>
    <property type="evidence" value="ECO:0007669"/>
    <property type="project" value="UniProtKB-KW"/>
</dbReference>
<sequence length="258" mass="28805">MEEQVERLVKKVWDKFQDVPASQRYLVAVAGIPGSGKTTLASTISTRLNALHTTHSPATSNSSPLSTFIPMDGFHLTRTQLSALPDPSTAFARRGAPFTFNGPSFLSLVQSLRSPILPETSTLYAPSFSHAIKDPVENDIAILPSVRIVVFEGNYCALNKAPWSEAAALMDEMWFVEVDFEVARCRLVQRHVKAGIARDEEEAGKRADENDLVNGREIVENRVPVCEVVRSVEDGAWAPERQGVRDEREERYKERYMD</sequence>
<dbReference type="Gene3D" id="3.40.50.300">
    <property type="entry name" value="P-loop containing nucleotide triphosphate hydrolases"/>
    <property type="match status" value="2"/>
</dbReference>
<comment type="caution">
    <text evidence="2">The sequence shown here is derived from an EMBL/GenBank/DDBJ whole genome shotgun (WGS) entry which is preliminary data.</text>
</comment>
<evidence type="ECO:0000313" key="3">
    <source>
        <dbReference type="Proteomes" id="UP000249757"/>
    </source>
</evidence>
<evidence type="ECO:0000313" key="2">
    <source>
        <dbReference type="EMBL" id="KAI1517144.1"/>
    </source>
</evidence>
<feature type="region of interest" description="Disordered" evidence="1">
    <location>
        <begin position="239"/>
        <end position="258"/>
    </location>
</feature>
<dbReference type="EMBL" id="NRDI02000004">
    <property type="protein sequence ID" value="KAI1517144.1"/>
    <property type="molecule type" value="Genomic_DNA"/>
</dbReference>
<dbReference type="InterPro" id="IPR027417">
    <property type="entry name" value="P-loop_NTPase"/>
</dbReference>
<reference evidence="3" key="1">
    <citation type="journal article" date="2022" name="Microb. Genom.">
        <title>A global pangenome for the wheat fungal pathogen Pyrenophora tritici-repentis and prediction of effector protein structural homology.</title>
        <authorList>
            <person name="Moolhuijzen P.M."/>
            <person name="See P.T."/>
            <person name="Shi G."/>
            <person name="Powell H.R."/>
            <person name="Cockram J."/>
            <person name="Jorgensen L.N."/>
            <person name="Benslimane H."/>
            <person name="Strelkov S.E."/>
            <person name="Turner J."/>
            <person name="Liu Z."/>
            <person name="Moffat C.S."/>
        </authorList>
    </citation>
    <scope>NUCLEOTIDE SEQUENCE [LARGE SCALE GENOMIC DNA]</scope>
</reference>
<name>A0A2W1E4I2_9PLEO</name>
<dbReference type="Proteomes" id="UP000249757">
    <property type="component" value="Unassembled WGS sequence"/>
</dbReference>
<dbReference type="PANTHER" id="PTHR10285">
    <property type="entry name" value="URIDINE KINASE"/>
    <property type="match status" value="1"/>
</dbReference>
<organism evidence="2 3">
    <name type="scientific">Pyrenophora tritici-repentis</name>
    <dbReference type="NCBI Taxonomy" id="45151"/>
    <lineage>
        <taxon>Eukaryota</taxon>
        <taxon>Fungi</taxon>
        <taxon>Dikarya</taxon>
        <taxon>Ascomycota</taxon>
        <taxon>Pezizomycotina</taxon>
        <taxon>Dothideomycetes</taxon>
        <taxon>Pleosporomycetidae</taxon>
        <taxon>Pleosporales</taxon>
        <taxon>Pleosporineae</taxon>
        <taxon>Pleosporaceae</taxon>
        <taxon>Pyrenophora</taxon>
    </lineage>
</organism>
<protein>
    <submittedName>
        <fullName evidence="2">Panthothenate kinase</fullName>
    </submittedName>
</protein>
<gene>
    <name evidence="2" type="ORF">Ptr86124_004081</name>
</gene>
<keyword evidence="3" id="KW-1185">Reference proteome</keyword>
<accession>A0A2W1E4I2</accession>
<dbReference type="OrthoDB" id="6362633at2759"/>
<keyword evidence="2" id="KW-0808">Transferase</keyword>
<proteinExistence type="predicted"/>
<keyword evidence="2" id="KW-0418">Kinase</keyword>
<dbReference type="AlphaFoldDB" id="A0A2W1E4I2"/>
<evidence type="ECO:0000256" key="1">
    <source>
        <dbReference type="SAM" id="MobiDB-lite"/>
    </source>
</evidence>
<dbReference type="SUPFAM" id="SSF52540">
    <property type="entry name" value="P-loop containing nucleoside triphosphate hydrolases"/>
    <property type="match status" value="1"/>
</dbReference>
<feature type="compositionally biased region" description="Basic and acidic residues" evidence="1">
    <location>
        <begin position="242"/>
        <end position="258"/>
    </location>
</feature>